<gene>
    <name evidence="1" type="ORF">CS063_14360</name>
</gene>
<organism evidence="1 2">
    <name type="scientific">Sporanaerobium hydrogeniformans</name>
    <dbReference type="NCBI Taxonomy" id="3072179"/>
    <lineage>
        <taxon>Bacteria</taxon>
        <taxon>Bacillati</taxon>
        <taxon>Bacillota</taxon>
        <taxon>Clostridia</taxon>
        <taxon>Lachnospirales</taxon>
        <taxon>Lachnospiraceae</taxon>
        <taxon>Sporanaerobium</taxon>
    </lineage>
</organism>
<sequence>MRGEKKRVAIFGVIVFLALFIWSIGIANAQKIEHLKDSIELRYTKPTLTLEKLTKIQESESNHNQPLINQLIAWEQVDEVQIKNEELNKSIGATMLYVFGDIKELIGKNQIAGDFPYQGDEEGALITSKVAYDLWGNLDVINKTFDYNGNSYKVRGIIEDNEPAILRQLSEDVAEEVQMSGLRVKFIETENIPGELRSFLLRYELEDAIVMNLSLMSILWNQIIYMPIWILGIWGIIKLLRVFNKTYRYWVAAIILMVIISVIDWVILRFMAIPLNIPSYLLPNQWSDFEFWSTLWNDLKSNYIEIESLPKYLPDIWRGATIKCVISFWLISSGITIWGLRKITIRDSSELFWKTLIAIVSSFIAIMVGYALGMTAIMPQAFWTALPIFMVIYYISDRWIKMLES</sequence>
<keyword evidence="2" id="KW-1185">Reference proteome</keyword>
<comment type="caution">
    <text evidence="1">The sequence shown here is derived from an EMBL/GenBank/DDBJ whole genome shotgun (WGS) entry which is preliminary data.</text>
</comment>
<name>A0AC61DAU3_9FIRM</name>
<reference evidence="1" key="1">
    <citation type="submission" date="2017-10" db="EMBL/GenBank/DDBJ databases">
        <title>Genome sequence of cellulolytic Lachnospiraceae bacterium XHS1971 isolated from hotspring sediment.</title>
        <authorList>
            <person name="Vasudevan G."/>
            <person name="Joshi A.J."/>
            <person name="Hivarkar S."/>
            <person name="Lanjekar V.B."/>
            <person name="Dhakephalkar P.K."/>
            <person name="Dagar S."/>
        </authorList>
    </citation>
    <scope>NUCLEOTIDE SEQUENCE</scope>
    <source>
        <strain evidence="1">XHS1971</strain>
    </source>
</reference>
<dbReference type="EMBL" id="PEDL01000020">
    <property type="protein sequence ID" value="PHV69677.1"/>
    <property type="molecule type" value="Genomic_DNA"/>
</dbReference>
<accession>A0AC61DAU3</accession>
<proteinExistence type="predicted"/>
<protein>
    <submittedName>
        <fullName evidence="1">Uncharacterized protein</fullName>
    </submittedName>
</protein>
<evidence type="ECO:0000313" key="2">
    <source>
        <dbReference type="Proteomes" id="UP000224460"/>
    </source>
</evidence>
<dbReference type="Proteomes" id="UP000224460">
    <property type="component" value="Unassembled WGS sequence"/>
</dbReference>
<evidence type="ECO:0000313" key="1">
    <source>
        <dbReference type="EMBL" id="PHV69677.1"/>
    </source>
</evidence>